<evidence type="ECO:0000256" key="2">
    <source>
        <dbReference type="ARBA" id="ARBA00022679"/>
    </source>
</evidence>
<dbReference type="GeneID" id="106163766"/>
<dbReference type="PROSITE" id="PS00183">
    <property type="entry name" value="UBC_1"/>
    <property type="match status" value="1"/>
</dbReference>
<dbReference type="InterPro" id="IPR050113">
    <property type="entry name" value="Ub_conjugating_enzyme"/>
</dbReference>
<dbReference type="Proteomes" id="UP000085678">
    <property type="component" value="Unplaced"/>
</dbReference>
<accession>A0A1S3IHD5</accession>
<feature type="active site" description="Glycyl thioester intermediate" evidence="8">
    <location>
        <position position="114"/>
    </location>
</feature>
<comment type="pathway">
    <text evidence="1">Protein modification; protein neddylation.</text>
</comment>
<dbReference type="GO" id="GO:0061654">
    <property type="term" value="F:NEDD8 conjugating enzyme activity"/>
    <property type="evidence" value="ECO:0007669"/>
    <property type="project" value="UniProtKB-EC"/>
</dbReference>
<dbReference type="InterPro" id="IPR000608">
    <property type="entry name" value="UBC"/>
</dbReference>
<dbReference type="InterPro" id="IPR016135">
    <property type="entry name" value="UBQ-conjugating_enzyme/RWD"/>
</dbReference>
<name>A0A1S3IHD5_LINAN</name>
<keyword evidence="3 9" id="KW-0547">Nucleotide-binding</keyword>
<dbReference type="Gene3D" id="3.10.110.10">
    <property type="entry name" value="Ubiquitin Conjugating Enzyme"/>
    <property type="match status" value="1"/>
</dbReference>
<protein>
    <recommendedName>
        <fullName evidence="7">E2 NEDD8-conjugating enzyme</fullName>
        <ecNumber evidence="7">2.3.2.34</ecNumber>
    </recommendedName>
</protein>
<keyword evidence="4 9" id="KW-0833">Ubl conjugation pathway</keyword>
<evidence type="ECO:0000256" key="9">
    <source>
        <dbReference type="RuleBase" id="RU362109"/>
    </source>
</evidence>
<dbReference type="STRING" id="7574.A0A1S3IHD5"/>
<dbReference type="KEGG" id="lak:106163766"/>
<evidence type="ECO:0000256" key="5">
    <source>
        <dbReference type="ARBA" id="ARBA00022840"/>
    </source>
</evidence>
<dbReference type="GO" id="GO:0045116">
    <property type="term" value="P:protein neddylation"/>
    <property type="evidence" value="ECO:0007669"/>
    <property type="project" value="UniProtKB-ARBA"/>
</dbReference>
<evidence type="ECO:0000256" key="4">
    <source>
        <dbReference type="ARBA" id="ARBA00022786"/>
    </source>
</evidence>
<evidence type="ECO:0000256" key="10">
    <source>
        <dbReference type="SAM" id="MobiDB-lite"/>
    </source>
</evidence>
<dbReference type="RefSeq" id="XP_013396336.1">
    <property type="nucleotide sequence ID" value="XM_013540882.1"/>
</dbReference>
<sequence>MITLAKKLKQQHAQQAGGASDDSCGRRVSIRDKLLVKEVQEMELNTPKSCKVHFEDPNKLNQFSLTITPDDGFYAGGKYKFSIDVPEEYNMVPPTVRCNTRIWHPNITEDGEVCLSLLRTNSIDSMGWAPTRHLKDVIWGLNSLFSDLLNFDDPLNVEAAEHYERDKESFKHKVRDYIQRYAKR</sequence>
<dbReference type="KEGG" id="lak:106163324"/>
<reference evidence="13 14" key="1">
    <citation type="submission" date="2025-04" db="UniProtKB">
        <authorList>
            <consortium name="RefSeq"/>
        </authorList>
    </citation>
    <scope>IDENTIFICATION</scope>
    <source>
        <tissue evidence="13 14">Gonads</tissue>
    </source>
</reference>
<dbReference type="Pfam" id="PF00179">
    <property type="entry name" value="UQ_con"/>
    <property type="match status" value="1"/>
</dbReference>
<evidence type="ECO:0000256" key="8">
    <source>
        <dbReference type="PROSITE-ProRule" id="PRU10133"/>
    </source>
</evidence>
<dbReference type="FunFam" id="3.10.110.10:FF:000033">
    <property type="entry name" value="NEDD8-conjugating enzyme UBE2F"/>
    <property type="match status" value="1"/>
</dbReference>
<evidence type="ECO:0000256" key="3">
    <source>
        <dbReference type="ARBA" id="ARBA00022741"/>
    </source>
</evidence>
<evidence type="ECO:0000313" key="14">
    <source>
        <dbReference type="RefSeq" id="XP_013396899.1"/>
    </source>
</evidence>
<dbReference type="SMART" id="SM00212">
    <property type="entry name" value="UBCc"/>
    <property type="match status" value="1"/>
</dbReference>
<comment type="similarity">
    <text evidence="9">Belongs to the ubiquitin-conjugating enzyme family.</text>
</comment>
<evidence type="ECO:0000313" key="12">
    <source>
        <dbReference type="Proteomes" id="UP000085678"/>
    </source>
</evidence>
<keyword evidence="5 9" id="KW-0067">ATP-binding</keyword>
<evidence type="ECO:0000256" key="1">
    <source>
        <dbReference type="ARBA" id="ARBA00005032"/>
    </source>
</evidence>
<dbReference type="RefSeq" id="XP_013396899.1">
    <property type="nucleotide sequence ID" value="XM_013541445.2"/>
</dbReference>
<proteinExistence type="inferred from homology"/>
<feature type="region of interest" description="Disordered" evidence="10">
    <location>
        <begin position="1"/>
        <end position="25"/>
    </location>
</feature>
<gene>
    <name evidence="14" type="primary">LOC106163766</name>
    <name evidence="13" type="synonym">LOC106163324</name>
</gene>
<keyword evidence="12" id="KW-1185">Reference proteome</keyword>
<feature type="domain" description="UBC core" evidence="11">
    <location>
        <begin position="30"/>
        <end position="183"/>
    </location>
</feature>
<comment type="catalytic activity">
    <reaction evidence="6">
        <text>[E1 NEDD8-activating enzyme]-S-[NEDD8 protein]-yl-L-cysteine + [E2 NEDD8-conjugating enzyme]-L-cysteine = [E1 NEDD8-activating enzyme]-L-cysteine + [E2 NEDD8-conjugating enzyme]-S-[NEDD8-protein]-yl-L-cysteine.</text>
        <dbReference type="EC" id="2.3.2.34"/>
    </reaction>
</comment>
<dbReference type="EC" id="2.3.2.34" evidence="7"/>
<feature type="compositionally biased region" description="Basic residues" evidence="10">
    <location>
        <begin position="1"/>
        <end position="10"/>
    </location>
</feature>
<keyword evidence="2" id="KW-0808">Transferase</keyword>
<dbReference type="OrthoDB" id="10249039at2759"/>
<dbReference type="CDD" id="cd23794">
    <property type="entry name" value="UBCc_UBE2F_UBE2M"/>
    <property type="match status" value="1"/>
</dbReference>
<dbReference type="PANTHER" id="PTHR24067">
    <property type="entry name" value="UBIQUITIN-CONJUGATING ENZYME E2"/>
    <property type="match status" value="1"/>
</dbReference>
<organism evidence="12 14">
    <name type="scientific">Lingula anatina</name>
    <name type="common">Brachiopod</name>
    <name type="synonym">Lingula unguis</name>
    <dbReference type="NCBI Taxonomy" id="7574"/>
    <lineage>
        <taxon>Eukaryota</taxon>
        <taxon>Metazoa</taxon>
        <taxon>Spiralia</taxon>
        <taxon>Lophotrochozoa</taxon>
        <taxon>Brachiopoda</taxon>
        <taxon>Linguliformea</taxon>
        <taxon>Lingulata</taxon>
        <taxon>Lingulida</taxon>
        <taxon>Linguloidea</taxon>
        <taxon>Lingulidae</taxon>
        <taxon>Lingula</taxon>
    </lineage>
</organism>
<evidence type="ECO:0000256" key="7">
    <source>
        <dbReference type="ARBA" id="ARBA00044047"/>
    </source>
</evidence>
<evidence type="ECO:0000259" key="11">
    <source>
        <dbReference type="PROSITE" id="PS50127"/>
    </source>
</evidence>
<dbReference type="GeneID" id="106163324"/>
<dbReference type="AlphaFoldDB" id="A0A1S3IHD5"/>
<dbReference type="GO" id="GO:0005524">
    <property type="term" value="F:ATP binding"/>
    <property type="evidence" value="ECO:0007669"/>
    <property type="project" value="UniProtKB-UniRule"/>
</dbReference>
<dbReference type="InterPro" id="IPR023313">
    <property type="entry name" value="UBQ-conjugating_AS"/>
</dbReference>
<evidence type="ECO:0000256" key="6">
    <source>
        <dbReference type="ARBA" id="ARBA00043698"/>
    </source>
</evidence>
<dbReference type="SUPFAM" id="SSF54495">
    <property type="entry name" value="UBC-like"/>
    <property type="match status" value="1"/>
</dbReference>
<dbReference type="PROSITE" id="PS50127">
    <property type="entry name" value="UBC_2"/>
    <property type="match status" value="1"/>
</dbReference>
<evidence type="ECO:0000313" key="13">
    <source>
        <dbReference type="RefSeq" id="XP_013396336.1"/>
    </source>
</evidence>